<evidence type="ECO:0000313" key="5">
    <source>
        <dbReference type="Proteomes" id="UP000313948"/>
    </source>
</evidence>
<dbReference type="PANTHER" id="PTHR13832">
    <property type="entry name" value="PROTEIN PHOSPHATASE 2C"/>
    <property type="match status" value="1"/>
</dbReference>
<evidence type="ECO:0000256" key="2">
    <source>
        <dbReference type="SAM" id="Phobius"/>
    </source>
</evidence>
<accession>A0ABX5VI67</accession>
<sequence length="426" mass="45299">MPLTVNFAARSDVGLVRSSNQDSGYAGPHLLVLADGMGGPAGGDIASSVALAHLVHLDEEQPAADDLLPSLRESVAAAHADLEERAEADPELAGLGTTCIAVLRSENKIAMVHIGDSRAYLLRDGELTRITTDHTFVQHLVDIGRLTPEQAERHPQRSVLLRVLGDTDGDVILDESVREAKVGDRWLLCSDGLSGVVSAETIAETLTRVADPGRCAEELIDLALRGGGPDNVTCVIADFLDADDLPDGLVPATTPQVVGAAATDRLRATRGTPGAAGRAAALTAPAPRPAEEDEEDQPRPRRRWIGATLLTLLVLAGLGAAAWFGYRWTQDQYYLAPDGEVVAIYRGIPQELGPLTLSEVHERTDLRLDDLPSYVQDRLEATMTVDSLEDAETRVRELRADVRRPADGATPAPTPTSVPGATQDGA</sequence>
<organism evidence="4 5">
    <name type="scientific">Georgenia wutianyii</name>
    <dbReference type="NCBI Taxonomy" id="2585135"/>
    <lineage>
        <taxon>Bacteria</taxon>
        <taxon>Bacillati</taxon>
        <taxon>Actinomycetota</taxon>
        <taxon>Actinomycetes</taxon>
        <taxon>Micrococcales</taxon>
        <taxon>Bogoriellaceae</taxon>
        <taxon>Georgenia</taxon>
    </lineage>
</organism>
<keyword evidence="2" id="KW-1133">Transmembrane helix</keyword>
<dbReference type="InterPro" id="IPR015655">
    <property type="entry name" value="PP2C"/>
</dbReference>
<proteinExistence type="predicted"/>
<feature type="compositionally biased region" description="Low complexity" evidence="1">
    <location>
        <begin position="269"/>
        <end position="285"/>
    </location>
</feature>
<dbReference type="SUPFAM" id="SSF81606">
    <property type="entry name" value="PP2C-like"/>
    <property type="match status" value="1"/>
</dbReference>
<keyword evidence="5" id="KW-1185">Reference proteome</keyword>
<dbReference type="Gene3D" id="3.60.40.10">
    <property type="entry name" value="PPM-type phosphatase domain"/>
    <property type="match status" value="1"/>
</dbReference>
<evidence type="ECO:0000313" key="4">
    <source>
        <dbReference type="EMBL" id="QDB77982.1"/>
    </source>
</evidence>
<dbReference type="RefSeq" id="WP_139072236.1">
    <property type="nucleotide sequence ID" value="NZ_CP040899.1"/>
</dbReference>
<keyword evidence="2" id="KW-0472">Membrane</keyword>
<dbReference type="InterPro" id="IPR001932">
    <property type="entry name" value="PPM-type_phosphatase-like_dom"/>
</dbReference>
<evidence type="ECO:0000256" key="1">
    <source>
        <dbReference type="SAM" id="MobiDB-lite"/>
    </source>
</evidence>
<feature type="compositionally biased region" description="Polar residues" evidence="1">
    <location>
        <begin position="417"/>
        <end position="426"/>
    </location>
</feature>
<keyword evidence="2" id="KW-0812">Transmembrane</keyword>
<dbReference type="PANTHER" id="PTHR13832:SF827">
    <property type="entry name" value="PROTEIN PHOSPHATASE 1L"/>
    <property type="match status" value="1"/>
</dbReference>
<dbReference type="SMART" id="SM00331">
    <property type="entry name" value="PP2C_SIG"/>
    <property type="match status" value="1"/>
</dbReference>
<dbReference type="CDD" id="cd00143">
    <property type="entry name" value="PP2Cc"/>
    <property type="match status" value="1"/>
</dbReference>
<gene>
    <name evidence="4" type="ORF">FE251_00125</name>
</gene>
<name>A0ABX5VI67_9MICO</name>
<dbReference type="PROSITE" id="PS51746">
    <property type="entry name" value="PPM_2"/>
    <property type="match status" value="1"/>
</dbReference>
<dbReference type="SMART" id="SM00332">
    <property type="entry name" value="PP2Cc"/>
    <property type="match status" value="1"/>
</dbReference>
<feature type="domain" description="PPM-type phosphatase" evidence="3">
    <location>
        <begin position="6"/>
        <end position="239"/>
    </location>
</feature>
<dbReference type="InterPro" id="IPR036457">
    <property type="entry name" value="PPM-type-like_dom_sf"/>
</dbReference>
<evidence type="ECO:0000259" key="3">
    <source>
        <dbReference type="PROSITE" id="PS51746"/>
    </source>
</evidence>
<feature type="region of interest" description="Disordered" evidence="1">
    <location>
        <begin position="269"/>
        <end position="300"/>
    </location>
</feature>
<protein>
    <submittedName>
        <fullName evidence="4">Serine/threonine-protein phosphatase</fullName>
    </submittedName>
</protein>
<feature type="region of interest" description="Disordered" evidence="1">
    <location>
        <begin position="399"/>
        <end position="426"/>
    </location>
</feature>
<dbReference type="EMBL" id="CP040899">
    <property type="protein sequence ID" value="QDB77982.1"/>
    <property type="molecule type" value="Genomic_DNA"/>
</dbReference>
<dbReference type="Pfam" id="PF13672">
    <property type="entry name" value="PP2C_2"/>
    <property type="match status" value="1"/>
</dbReference>
<feature type="transmembrane region" description="Helical" evidence="2">
    <location>
        <begin position="304"/>
        <end position="326"/>
    </location>
</feature>
<dbReference type="Proteomes" id="UP000313948">
    <property type="component" value="Chromosome"/>
</dbReference>
<reference evidence="4 5" key="1">
    <citation type="submission" date="2019-05" db="EMBL/GenBank/DDBJ databases">
        <title>Georgenia *** sp. nov., and Georgenia *** sp. nov., isolated from the intestinal contents of plateau pika (Ochotona curzoniae) in the Qinghai-Tibet plateau of China.</title>
        <authorList>
            <person name="Tian Z."/>
        </authorList>
    </citation>
    <scope>NUCLEOTIDE SEQUENCE [LARGE SCALE GENOMIC DNA]</scope>
    <source>
        <strain evidence="4 5">Z294</strain>
    </source>
</reference>